<evidence type="ECO:0000259" key="3">
    <source>
        <dbReference type="Pfam" id="PF07687"/>
    </source>
</evidence>
<dbReference type="SUPFAM" id="SSF55031">
    <property type="entry name" value="Bacterial exopeptidase dimerisation domain"/>
    <property type="match status" value="1"/>
</dbReference>
<gene>
    <name evidence="4" type="ORF">BESB_014390</name>
</gene>
<dbReference type="GO" id="GO:0016787">
    <property type="term" value="F:hydrolase activity"/>
    <property type="evidence" value="ECO:0007669"/>
    <property type="project" value="UniProtKB-KW"/>
</dbReference>
<proteinExistence type="inferred from homology"/>
<dbReference type="STRING" id="94643.A0A2A9MA72"/>
<dbReference type="VEuPathDB" id="ToxoDB:BESB_014390"/>
<evidence type="ECO:0000313" key="4">
    <source>
        <dbReference type="EMBL" id="PFH32826.1"/>
    </source>
</evidence>
<dbReference type="NCBIfam" id="TIGR01891">
    <property type="entry name" value="amidohydrolases"/>
    <property type="match status" value="1"/>
</dbReference>
<evidence type="ECO:0000313" key="5">
    <source>
        <dbReference type="Proteomes" id="UP000224006"/>
    </source>
</evidence>
<evidence type="ECO:0000256" key="2">
    <source>
        <dbReference type="ARBA" id="ARBA00022801"/>
    </source>
</evidence>
<dbReference type="Proteomes" id="UP000224006">
    <property type="component" value="Chromosome IX"/>
</dbReference>
<dbReference type="Pfam" id="PF01546">
    <property type="entry name" value="Peptidase_M20"/>
    <property type="match status" value="1"/>
</dbReference>
<dbReference type="CDD" id="cd03886">
    <property type="entry name" value="M20_Acy1"/>
    <property type="match status" value="1"/>
</dbReference>
<feature type="domain" description="Peptidase M20 dimerisation" evidence="3">
    <location>
        <begin position="276"/>
        <end position="374"/>
    </location>
</feature>
<dbReference type="AlphaFoldDB" id="A0A2A9MA72"/>
<comment type="caution">
    <text evidence="4">The sequence shown here is derived from an EMBL/GenBank/DDBJ whole genome shotgun (WGS) entry which is preliminary data.</text>
</comment>
<dbReference type="KEGG" id="bbes:BESB_014390"/>
<dbReference type="PANTHER" id="PTHR11014">
    <property type="entry name" value="PEPTIDASE M20 FAMILY MEMBER"/>
    <property type="match status" value="1"/>
</dbReference>
<comment type="similarity">
    <text evidence="1">Belongs to the peptidase M20 family.</text>
</comment>
<dbReference type="InterPro" id="IPR002933">
    <property type="entry name" value="Peptidase_M20"/>
</dbReference>
<keyword evidence="2 4" id="KW-0378">Hydrolase</keyword>
<dbReference type="GeneID" id="40306500"/>
<evidence type="ECO:0000256" key="1">
    <source>
        <dbReference type="ARBA" id="ARBA00006153"/>
    </source>
</evidence>
<reference evidence="4 5" key="1">
    <citation type="submission" date="2017-09" db="EMBL/GenBank/DDBJ databases">
        <title>Genome sequencing of Besnoitia besnoiti strain Bb-Ger1.</title>
        <authorList>
            <person name="Schares G."/>
            <person name="Venepally P."/>
            <person name="Lorenzi H.A."/>
        </authorList>
    </citation>
    <scope>NUCLEOTIDE SEQUENCE [LARGE SCALE GENOMIC DNA]</scope>
    <source>
        <strain evidence="4 5">Bb-Ger1</strain>
    </source>
</reference>
<dbReference type="FunFam" id="3.30.70.360:FF:000001">
    <property type="entry name" value="N-acetyldiaminopimelate deacetylase"/>
    <property type="match status" value="1"/>
</dbReference>
<dbReference type="PANTHER" id="PTHR11014:SF63">
    <property type="entry name" value="METALLOPEPTIDASE, PUTATIVE (AFU_ORTHOLOGUE AFUA_6G09600)-RELATED"/>
    <property type="match status" value="1"/>
</dbReference>
<dbReference type="InterPro" id="IPR017439">
    <property type="entry name" value="Amidohydrolase"/>
</dbReference>
<organism evidence="4 5">
    <name type="scientific">Besnoitia besnoiti</name>
    <name type="common">Apicomplexan protozoan</name>
    <dbReference type="NCBI Taxonomy" id="94643"/>
    <lineage>
        <taxon>Eukaryota</taxon>
        <taxon>Sar</taxon>
        <taxon>Alveolata</taxon>
        <taxon>Apicomplexa</taxon>
        <taxon>Conoidasida</taxon>
        <taxon>Coccidia</taxon>
        <taxon>Eucoccidiorida</taxon>
        <taxon>Eimeriorina</taxon>
        <taxon>Sarcocystidae</taxon>
        <taxon>Besnoitia</taxon>
    </lineage>
</organism>
<dbReference type="SUPFAM" id="SSF53187">
    <property type="entry name" value="Zn-dependent exopeptidases"/>
    <property type="match status" value="1"/>
</dbReference>
<dbReference type="Pfam" id="PF07687">
    <property type="entry name" value="M20_dimer"/>
    <property type="match status" value="1"/>
</dbReference>
<dbReference type="RefSeq" id="XP_029216835.1">
    <property type="nucleotide sequence ID" value="XM_029360168.1"/>
</dbReference>
<dbReference type="Gene3D" id="3.40.630.10">
    <property type="entry name" value="Zn peptidases"/>
    <property type="match status" value="1"/>
</dbReference>
<protein>
    <submittedName>
        <fullName evidence="4">Peptidase M20D, amidohydrolase</fullName>
    </submittedName>
</protein>
<keyword evidence="5" id="KW-1185">Reference proteome</keyword>
<dbReference type="InterPro" id="IPR036264">
    <property type="entry name" value="Bact_exopeptidase_dim_dom"/>
</dbReference>
<accession>A0A2A9MA72</accession>
<dbReference type="OrthoDB" id="6119954at2759"/>
<dbReference type="InterPro" id="IPR011650">
    <property type="entry name" value="Peptidase_M20_dimer"/>
</dbReference>
<dbReference type="Gene3D" id="3.30.70.360">
    <property type="match status" value="1"/>
</dbReference>
<sequence length="506" mass="53585">MEQHGRRERESSPCASALATFFLVLGVTSSALFVAAQPKTAPPSDEGPSLPPVPQNLGSLVGGGLPLDFGKLHEAASEPSFDAWLVAVRRTLHMWPETAYSERRTSALVQKLLKEMNIRFTSGWGTNVVGMSEYEKKAARARREGTGVVAEIGTGEEPCVALRADMDALPISERIQVPFRSKIDGNMHACGHDAHTTMLLGAAALLKHLEPHIKGTVRLIFQPAEEGGAGALMMREEGVLTTPPRVAFIFGMHVAPWLPTGEISTKKGVMMAATTTFSITVKGRGGHAAMPHKNIDPSPAAAAIVQGLYAIAARETYFTEESASVISVTQIKGGSAFNVIPSEYFVAGTIRALHSKQIRALQARVADLAANLAKAFQCEAQVEFDPVGYAALVNDSGATDFFVTAAAEASISGEVATMEPTMGGEDFAFFLEHVPGTFAMVGIGSAAADRPGHVPTDRALHNDAFAVDERVLSRGAALHALVALRALAHVASQKTEGGDASKKDEL</sequence>
<name>A0A2A9MA72_BESBE</name>
<dbReference type="EMBL" id="NWUJ01000010">
    <property type="protein sequence ID" value="PFH32826.1"/>
    <property type="molecule type" value="Genomic_DNA"/>
</dbReference>